<accession>A0A8X8XI26</accession>
<evidence type="ECO:0000313" key="2">
    <source>
        <dbReference type="EMBL" id="KAG6411811.1"/>
    </source>
</evidence>
<proteinExistence type="predicted"/>
<dbReference type="AlphaFoldDB" id="A0A8X8XI26"/>
<sequence length="92" mass="10180">MTDSGFSSARETPPTESSSKKCKNRDALEGLVDVIGKMHEPPTLALNISGPKLVFDASNFILEKVQRLDFFMSLPDVARHVYVFHALEKSAN</sequence>
<feature type="region of interest" description="Disordered" evidence="1">
    <location>
        <begin position="1"/>
        <end position="23"/>
    </location>
</feature>
<feature type="compositionally biased region" description="Polar residues" evidence="1">
    <location>
        <begin position="1"/>
        <end position="17"/>
    </location>
</feature>
<evidence type="ECO:0000313" key="3">
    <source>
        <dbReference type="Proteomes" id="UP000298416"/>
    </source>
</evidence>
<comment type="caution">
    <text evidence="2">The sequence shown here is derived from an EMBL/GenBank/DDBJ whole genome shotgun (WGS) entry which is preliminary data.</text>
</comment>
<gene>
    <name evidence="2" type="ORF">SASPL_129895</name>
</gene>
<protein>
    <submittedName>
        <fullName evidence="2">Uncharacterized protein</fullName>
    </submittedName>
</protein>
<organism evidence="2">
    <name type="scientific">Salvia splendens</name>
    <name type="common">Scarlet sage</name>
    <dbReference type="NCBI Taxonomy" id="180675"/>
    <lineage>
        <taxon>Eukaryota</taxon>
        <taxon>Viridiplantae</taxon>
        <taxon>Streptophyta</taxon>
        <taxon>Embryophyta</taxon>
        <taxon>Tracheophyta</taxon>
        <taxon>Spermatophyta</taxon>
        <taxon>Magnoliopsida</taxon>
        <taxon>eudicotyledons</taxon>
        <taxon>Gunneridae</taxon>
        <taxon>Pentapetalae</taxon>
        <taxon>asterids</taxon>
        <taxon>lamiids</taxon>
        <taxon>Lamiales</taxon>
        <taxon>Lamiaceae</taxon>
        <taxon>Nepetoideae</taxon>
        <taxon>Mentheae</taxon>
        <taxon>Salviinae</taxon>
        <taxon>Salvia</taxon>
        <taxon>Salvia subgen. Calosphace</taxon>
        <taxon>core Calosphace</taxon>
    </lineage>
</organism>
<name>A0A8X8XI26_SALSN</name>
<dbReference type="EMBL" id="PNBA02000010">
    <property type="protein sequence ID" value="KAG6411811.1"/>
    <property type="molecule type" value="Genomic_DNA"/>
</dbReference>
<dbReference type="Proteomes" id="UP000298416">
    <property type="component" value="Unassembled WGS sequence"/>
</dbReference>
<reference evidence="2" key="2">
    <citation type="submission" date="2020-08" db="EMBL/GenBank/DDBJ databases">
        <title>Plant Genome Project.</title>
        <authorList>
            <person name="Zhang R.-G."/>
        </authorList>
    </citation>
    <scope>NUCLEOTIDE SEQUENCE</scope>
    <source>
        <strain evidence="2">Huo1</strain>
        <tissue evidence="2">Leaf</tissue>
    </source>
</reference>
<evidence type="ECO:0000256" key="1">
    <source>
        <dbReference type="SAM" id="MobiDB-lite"/>
    </source>
</evidence>
<reference evidence="2" key="1">
    <citation type="submission" date="2018-01" db="EMBL/GenBank/DDBJ databases">
        <authorList>
            <person name="Mao J.F."/>
        </authorList>
    </citation>
    <scope>NUCLEOTIDE SEQUENCE</scope>
    <source>
        <strain evidence="2">Huo1</strain>
        <tissue evidence="2">Leaf</tissue>
    </source>
</reference>
<keyword evidence="3" id="KW-1185">Reference proteome</keyword>